<dbReference type="InterPro" id="IPR001173">
    <property type="entry name" value="Glyco_trans_2-like"/>
</dbReference>
<evidence type="ECO:0000259" key="2">
    <source>
        <dbReference type="Pfam" id="PF00535"/>
    </source>
</evidence>
<dbReference type="CDD" id="cd00761">
    <property type="entry name" value="Glyco_tranf_GTA_type"/>
    <property type="match status" value="1"/>
</dbReference>
<sequence>MSLNISVVITTYNRPDCLLEALDGVKSQLLLPYEIIIIDDNSSRSYEDAMPAINALGARYLKQNVSCGANKARNLGVECSKGDVIAFLDDDDVWLPEYLTTLNNLYKAGADAVVSGFKQLGKEEVVVVNNDDVVTKKSLLRGNTYCGMSGFSAKRQLLLENTFDESLNNGQDWDMYVRLFQLGVNFVNVPEPIFLYRFQNEDGIGAKVRQMEVKDIDKRIGSALKHRKFLGDYWFKKRVSEQLLFSLKYKKNKLSWIVCSIRTTGLAATGLFFIRALRRKLARRPMSV</sequence>
<evidence type="ECO:0000313" key="4">
    <source>
        <dbReference type="Proteomes" id="UP000063991"/>
    </source>
</evidence>
<evidence type="ECO:0000256" key="1">
    <source>
        <dbReference type="SAM" id="Phobius"/>
    </source>
</evidence>
<dbReference type="EMBL" id="CP014323">
    <property type="protein sequence ID" value="AMJ98139.1"/>
    <property type="molecule type" value="Genomic_DNA"/>
</dbReference>
<name>A0A126Q123_ALTMA</name>
<dbReference type="Pfam" id="PF00535">
    <property type="entry name" value="Glycos_transf_2"/>
    <property type="match status" value="1"/>
</dbReference>
<reference evidence="3 4" key="1">
    <citation type="submission" date="2015-12" db="EMBL/GenBank/DDBJ databases">
        <authorList>
            <person name="Shamseldin A."/>
            <person name="Moawad H."/>
            <person name="Abd El-Rahim W.M."/>
            <person name="Sadowsky M.J."/>
        </authorList>
    </citation>
    <scope>NUCLEOTIDE SEQUENCE [LARGE SCALE GENOMIC DNA]</scope>
    <source>
        <strain evidence="3 4">D7</strain>
    </source>
</reference>
<dbReference type="AlphaFoldDB" id="A0A126Q123"/>
<dbReference type="PANTHER" id="PTHR43685">
    <property type="entry name" value="GLYCOSYLTRANSFERASE"/>
    <property type="match status" value="1"/>
</dbReference>
<dbReference type="InterPro" id="IPR029044">
    <property type="entry name" value="Nucleotide-diphossugar_trans"/>
</dbReference>
<accession>A0A126Q123</accession>
<dbReference type="OrthoDB" id="9802649at2"/>
<dbReference type="SUPFAM" id="SSF53448">
    <property type="entry name" value="Nucleotide-diphospho-sugar transferases"/>
    <property type="match status" value="1"/>
</dbReference>
<feature type="domain" description="Glycosyltransferase 2-like" evidence="2">
    <location>
        <begin position="6"/>
        <end position="123"/>
    </location>
</feature>
<keyword evidence="1" id="KW-0812">Transmembrane</keyword>
<keyword evidence="1" id="KW-1133">Transmembrane helix</keyword>
<dbReference type="GO" id="GO:0016740">
    <property type="term" value="F:transferase activity"/>
    <property type="evidence" value="ECO:0007669"/>
    <property type="project" value="UniProtKB-KW"/>
</dbReference>
<dbReference type="Gene3D" id="3.90.550.10">
    <property type="entry name" value="Spore Coat Polysaccharide Biosynthesis Protein SpsA, Chain A"/>
    <property type="match status" value="1"/>
</dbReference>
<keyword evidence="3" id="KW-0808">Transferase</keyword>
<evidence type="ECO:0000313" key="3">
    <source>
        <dbReference type="EMBL" id="AMJ98139.1"/>
    </source>
</evidence>
<dbReference type="PANTHER" id="PTHR43685:SF2">
    <property type="entry name" value="GLYCOSYLTRANSFERASE 2-LIKE DOMAIN-CONTAINING PROTEIN"/>
    <property type="match status" value="1"/>
</dbReference>
<dbReference type="RefSeq" id="WP_061094779.1">
    <property type="nucleotide sequence ID" value="NZ_CP014323.1"/>
</dbReference>
<organism evidence="3 4">
    <name type="scientific">Alteromonas macleodii</name>
    <name type="common">Pseudoalteromonas macleodii</name>
    <dbReference type="NCBI Taxonomy" id="28108"/>
    <lineage>
        <taxon>Bacteria</taxon>
        <taxon>Pseudomonadati</taxon>
        <taxon>Pseudomonadota</taxon>
        <taxon>Gammaproteobacteria</taxon>
        <taxon>Alteromonadales</taxon>
        <taxon>Alteromonadaceae</taxon>
        <taxon>Alteromonas/Salinimonas group</taxon>
        <taxon>Alteromonas</taxon>
    </lineage>
</organism>
<proteinExistence type="predicted"/>
<keyword evidence="1" id="KW-0472">Membrane</keyword>
<dbReference type="Proteomes" id="UP000063991">
    <property type="component" value="Chromosome"/>
</dbReference>
<protein>
    <submittedName>
        <fullName evidence="3">Glycosyl transferase</fullName>
    </submittedName>
</protein>
<dbReference type="InterPro" id="IPR050834">
    <property type="entry name" value="Glycosyltransf_2"/>
</dbReference>
<feature type="transmembrane region" description="Helical" evidence="1">
    <location>
        <begin position="254"/>
        <end position="277"/>
    </location>
</feature>
<gene>
    <name evidence="3" type="ORF">AVL55_08185</name>
</gene>